<accession>A0A7W1WTZ4</accession>
<dbReference type="NCBIfam" id="TIGR02327">
    <property type="entry name" value="int_mem_ywzB"/>
    <property type="match status" value="1"/>
</dbReference>
<dbReference type="Proteomes" id="UP000535491">
    <property type="component" value="Unassembled WGS sequence"/>
</dbReference>
<proteinExistence type="predicted"/>
<reference evidence="2 3" key="1">
    <citation type="submission" date="2020-07" db="EMBL/GenBank/DDBJ databases">
        <authorList>
            <person name="Feng H."/>
        </authorList>
    </citation>
    <scope>NUCLEOTIDE SEQUENCE [LARGE SCALE GENOMIC DNA]</scope>
    <source>
        <strain evidence="3">s-10</strain>
    </source>
</reference>
<evidence type="ECO:0000313" key="3">
    <source>
        <dbReference type="Proteomes" id="UP000535491"/>
    </source>
</evidence>
<name>A0A7W1WTZ4_9BACL</name>
<gene>
    <name evidence="2" type="ORF">H1191_16915</name>
</gene>
<dbReference type="EMBL" id="JACEIQ010000021">
    <property type="protein sequence ID" value="MBA4495974.1"/>
    <property type="molecule type" value="Genomic_DNA"/>
</dbReference>
<keyword evidence="3" id="KW-1185">Reference proteome</keyword>
<comment type="caution">
    <text evidence="2">The sequence shown here is derived from an EMBL/GenBank/DDBJ whole genome shotgun (WGS) entry which is preliminary data.</text>
</comment>
<keyword evidence="1" id="KW-1133">Transmembrane helix</keyword>
<keyword evidence="1" id="KW-0812">Transmembrane</keyword>
<evidence type="ECO:0000313" key="2">
    <source>
        <dbReference type="EMBL" id="MBA4495974.1"/>
    </source>
</evidence>
<keyword evidence="1" id="KW-0472">Membrane</keyword>
<organism evidence="2 3">
    <name type="scientific">Paenactinomyces guangxiensis</name>
    <dbReference type="NCBI Taxonomy" id="1490290"/>
    <lineage>
        <taxon>Bacteria</taxon>
        <taxon>Bacillati</taxon>
        <taxon>Bacillota</taxon>
        <taxon>Bacilli</taxon>
        <taxon>Bacillales</taxon>
        <taxon>Thermoactinomycetaceae</taxon>
        <taxon>Paenactinomyces</taxon>
    </lineage>
</organism>
<protein>
    <submittedName>
        <fullName evidence="2">DUF1146 domain-containing protein</fullName>
    </submittedName>
</protein>
<dbReference type="InterPro" id="IPR009526">
    <property type="entry name" value="DUF1146"/>
</dbReference>
<dbReference type="Pfam" id="PF06612">
    <property type="entry name" value="DUF1146"/>
    <property type="match status" value="1"/>
</dbReference>
<evidence type="ECO:0000256" key="1">
    <source>
        <dbReference type="SAM" id="Phobius"/>
    </source>
</evidence>
<feature type="transmembrane region" description="Helical" evidence="1">
    <location>
        <begin position="6"/>
        <end position="29"/>
    </location>
</feature>
<dbReference type="RefSeq" id="WP_181753965.1">
    <property type="nucleotide sequence ID" value="NZ_JACEIQ010000021.1"/>
</dbReference>
<sequence>MGGAALFGLNALINICLSLVCIVVCWWVLMGIRIEMVMRVKRTAQAKALMIILSIILGHQLATFLIDYLSWSRSISQLFT</sequence>
<dbReference type="AlphaFoldDB" id="A0A7W1WTZ4"/>
<feature type="transmembrane region" description="Helical" evidence="1">
    <location>
        <begin position="49"/>
        <end position="71"/>
    </location>
</feature>